<dbReference type="RefSeq" id="WP_103891418.1">
    <property type="nucleotide sequence ID" value="NZ_CAJHFX010000001.1"/>
</dbReference>
<dbReference type="AlphaFoldDB" id="A0A9P2L6F8"/>
<dbReference type="EMBL" id="AAYLMQ010000002">
    <property type="protein sequence ID" value="EGY2376028.1"/>
    <property type="molecule type" value="Genomic_DNA"/>
</dbReference>
<gene>
    <name evidence="2" type="ORF">JHZ39_000339</name>
</gene>
<dbReference type="PANTHER" id="PTHR43581:SF2">
    <property type="entry name" value="EXCINUCLEASE ATPASE SUBUNIT"/>
    <property type="match status" value="1"/>
</dbReference>
<dbReference type="InterPro" id="IPR041685">
    <property type="entry name" value="AAA_GajA/Old/RecF-like"/>
</dbReference>
<protein>
    <submittedName>
        <fullName evidence="2">AAA family ATPase</fullName>
    </submittedName>
</protein>
<dbReference type="InterPro" id="IPR027417">
    <property type="entry name" value="P-loop_NTPase"/>
</dbReference>
<proteinExistence type="predicted"/>
<dbReference type="Gene3D" id="3.40.50.300">
    <property type="entry name" value="P-loop containing nucleotide triphosphate hydrolases"/>
    <property type="match status" value="1"/>
</dbReference>
<sequence>MNLTKLYIHNLFGHFNHKINFNEENITIITAPNGYGKTVCLKIIDAIFNKRFTYISNLDFSSIELYSTDCILFIKKENIKDKNFNLSLSNSDEIFNYSTAYKDVNFNGRRSSLTQTIDSSIPFLHRISPREWQDFRTDETYNLEEVLENFSEFLPDEILNTVYPEWFLDFINNLQVHFIQDQRLIQRKSVNSRNNNKGYIDTIEKYADELSELIKEYGVKSALVSQKLDTSFPVRLLAKKGSIDDLPANIITEELIKLQTKRKELSNFDLLSSDSSLPELEVSSEIKPEDQKVLTLYINDTKDKLAPYNEIYKRIELFDKILNTKRLSYKKIKFNSKKGFFFETDVGDPLNLTQLSSGEQHQIVLLYELIFKANENVLVLIDEPELSLHVAWQKEFLNDLTKIIEIQNMPIVIATHSPQIIDSKWDLTVDLEAV</sequence>
<dbReference type="SUPFAM" id="SSF52540">
    <property type="entry name" value="P-loop containing nucleoside triphosphate hydrolases"/>
    <property type="match status" value="1"/>
</dbReference>
<evidence type="ECO:0000313" key="2">
    <source>
        <dbReference type="EMBL" id="EGY2376028.1"/>
    </source>
</evidence>
<reference evidence="2" key="1">
    <citation type="submission" date="2020-12" db="EMBL/GenBank/DDBJ databases">
        <authorList>
            <consortium name="Clinical and Environmental Microbiology Branch: Whole genome sequencing antimicrobial resistance pathogens in the healthcare setting"/>
        </authorList>
    </citation>
    <scope>NUCLEOTIDE SEQUENCE</scope>
    <source>
        <strain evidence="2">2018HL-00813</strain>
    </source>
</reference>
<evidence type="ECO:0000259" key="1">
    <source>
        <dbReference type="Pfam" id="PF13175"/>
    </source>
</evidence>
<dbReference type="Pfam" id="PF13175">
    <property type="entry name" value="AAA_15"/>
    <property type="match status" value="1"/>
</dbReference>
<dbReference type="InterPro" id="IPR051396">
    <property type="entry name" value="Bact_Antivir_Def_Nuclease"/>
</dbReference>
<name>A0A9P2L6F8_ACIBA</name>
<organism evidence="2">
    <name type="scientific">Acinetobacter baumannii</name>
    <dbReference type="NCBI Taxonomy" id="470"/>
    <lineage>
        <taxon>Bacteria</taxon>
        <taxon>Pseudomonadati</taxon>
        <taxon>Pseudomonadota</taxon>
        <taxon>Gammaproteobacteria</taxon>
        <taxon>Moraxellales</taxon>
        <taxon>Moraxellaceae</taxon>
        <taxon>Acinetobacter</taxon>
        <taxon>Acinetobacter calcoaceticus/baumannii complex</taxon>
    </lineage>
</organism>
<feature type="domain" description="Endonuclease GajA/Old nuclease/RecF-like AAA" evidence="1">
    <location>
        <begin position="1"/>
        <end position="421"/>
    </location>
</feature>
<comment type="caution">
    <text evidence="2">The sequence shown here is derived from an EMBL/GenBank/DDBJ whole genome shotgun (WGS) entry which is preliminary data.</text>
</comment>
<accession>A0A9P2L6F8</accession>
<dbReference type="PANTHER" id="PTHR43581">
    <property type="entry name" value="ATP/GTP PHOSPHATASE"/>
    <property type="match status" value="1"/>
</dbReference>